<comment type="caution">
    <text evidence="2">The sequence shown here is derived from an EMBL/GenBank/DDBJ whole genome shotgun (WGS) entry which is preliminary data.</text>
</comment>
<name>A0ABP6UL95_9MICO</name>
<proteinExistence type="predicted"/>
<evidence type="ECO:0000313" key="2">
    <source>
        <dbReference type="EMBL" id="GAA3511245.1"/>
    </source>
</evidence>
<gene>
    <name evidence="2" type="ORF">GCM10022262_39260</name>
</gene>
<sequence length="93" mass="9974">MAGDTLAPCAMWGICWPVTLAPGKPDLGRKDELWADGPSRYAYTSTSPAYSMTSGLYELLGRTARGQLLFRSPPKFVGSGDRRSGIPLGQQPA</sequence>
<feature type="region of interest" description="Disordered" evidence="1">
    <location>
        <begin position="73"/>
        <end position="93"/>
    </location>
</feature>
<keyword evidence="3" id="KW-1185">Reference proteome</keyword>
<evidence type="ECO:0000256" key="1">
    <source>
        <dbReference type="SAM" id="MobiDB-lite"/>
    </source>
</evidence>
<organism evidence="2 3">
    <name type="scientific">Georgenia daeguensis</name>
    <dbReference type="NCBI Taxonomy" id="908355"/>
    <lineage>
        <taxon>Bacteria</taxon>
        <taxon>Bacillati</taxon>
        <taxon>Actinomycetota</taxon>
        <taxon>Actinomycetes</taxon>
        <taxon>Micrococcales</taxon>
        <taxon>Bogoriellaceae</taxon>
        <taxon>Georgenia</taxon>
    </lineage>
</organism>
<reference evidence="3" key="1">
    <citation type="journal article" date="2019" name="Int. J. Syst. Evol. Microbiol.">
        <title>The Global Catalogue of Microorganisms (GCM) 10K type strain sequencing project: providing services to taxonomists for standard genome sequencing and annotation.</title>
        <authorList>
            <consortium name="The Broad Institute Genomics Platform"/>
            <consortium name="The Broad Institute Genome Sequencing Center for Infectious Disease"/>
            <person name="Wu L."/>
            <person name="Ma J."/>
        </authorList>
    </citation>
    <scope>NUCLEOTIDE SEQUENCE [LARGE SCALE GENOMIC DNA]</scope>
    <source>
        <strain evidence="3">JCM 17459</strain>
    </source>
</reference>
<dbReference type="Proteomes" id="UP001499841">
    <property type="component" value="Unassembled WGS sequence"/>
</dbReference>
<evidence type="ECO:0000313" key="3">
    <source>
        <dbReference type="Proteomes" id="UP001499841"/>
    </source>
</evidence>
<accession>A0ABP6UL95</accession>
<dbReference type="EMBL" id="BAABBA010000032">
    <property type="protein sequence ID" value="GAA3511245.1"/>
    <property type="molecule type" value="Genomic_DNA"/>
</dbReference>
<protein>
    <submittedName>
        <fullName evidence="2">Uncharacterized protein</fullName>
    </submittedName>
</protein>